<dbReference type="SUPFAM" id="SSF144206">
    <property type="entry name" value="NOB1 zinc finger-like"/>
    <property type="match status" value="1"/>
</dbReference>
<feature type="binding site" evidence="8">
    <location>
        <position position="361"/>
    </location>
    <ligand>
        <name>Zn(2+)</name>
        <dbReference type="ChEBI" id="CHEBI:29105"/>
    </ligand>
</feature>
<feature type="binding site" evidence="8">
    <location>
        <position position="346"/>
    </location>
    <ligand>
        <name>Zn(2+)</name>
        <dbReference type="ChEBI" id="CHEBI:29105"/>
    </ligand>
</feature>
<dbReference type="InterPro" id="IPR017117">
    <property type="entry name" value="Nob1_euk"/>
</dbReference>
<organism evidence="12 13">
    <name type="scientific">Tilletiopsis washingtonensis</name>
    <dbReference type="NCBI Taxonomy" id="58919"/>
    <lineage>
        <taxon>Eukaryota</taxon>
        <taxon>Fungi</taxon>
        <taxon>Dikarya</taxon>
        <taxon>Basidiomycota</taxon>
        <taxon>Ustilaginomycotina</taxon>
        <taxon>Exobasidiomycetes</taxon>
        <taxon>Entylomatales</taxon>
        <taxon>Entylomatales incertae sedis</taxon>
        <taxon>Tilletiopsis</taxon>
    </lineage>
</organism>
<evidence type="ECO:0000259" key="11">
    <source>
        <dbReference type="Pfam" id="PF17146"/>
    </source>
</evidence>
<evidence type="ECO:0000256" key="2">
    <source>
        <dbReference type="ARBA" id="ARBA00022722"/>
    </source>
</evidence>
<evidence type="ECO:0000256" key="5">
    <source>
        <dbReference type="ARBA" id="ARBA00022833"/>
    </source>
</evidence>
<dbReference type="AlphaFoldDB" id="A0A316Z335"/>
<evidence type="ECO:0000256" key="7">
    <source>
        <dbReference type="PIRNR" id="PIRNR037125"/>
    </source>
</evidence>
<feature type="binding site" evidence="8">
    <location>
        <position position="364"/>
    </location>
    <ligand>
        <name>Zn(2+)</name>
        <dbReference type="ChEBI" id="CHEBI:29105"/>
    </ligand>
</feature>
<evidence type="ECO:0000256" key="1">
    <source>
        <dbReference type="ARBA" id="ARBA00005858"/>
    </source>
</evidence>
<feature type="domain" description="Ribonuclease PIN" evidence="11">
    <location>
        <begin position="46"/>
        <end position="134"/>
    </location>
</feature>
<dbReference type="Pfam" id="PF17146">
    <property type="entry name" value="PIN_6"/>
    <property type="match status" value="1"/>
</dbReference>
<protein>
    <recommendedName>
        <fullName evidence="7">20S-pre-rRNA D-site endonuclease NOB1</fullName>
    </recommendedName>
</protein>
<dbReference type="GO" id="GO:0030490">
    <property type="term" value="P:maturation of SSU-rRNA"/>
    <property type="evidence" value="ECO:0007669"/>
    <property type="project" value="TreeGrafter"/>
</dbReference>
<feature type="domain" description="Nin one binding (NOB1) Zn-ribbon-like" evidence="10">
    <location>
        <begin position="336"/>
        <end position="405"/>
    </location>
</feature>
<dbReference type="InterPro" id="IPR039907">
    <property type="entry name" value="NOB1"/>
</dbReference>
<dbReference type="GO" id="GO:0004521">
    <property type="term" value="F:RNA endonuclease activity"/>
    <property type="evidence" value="ECO:0007669"/>
    <property type="project" value="UniProtKB-UniRule"/>
</dbReference>
<keyword evidence="2" id="KW-0540">Nuclease</keyword>
<evidence type="ECO:0000256" key="3">
    <source>
        <dbReference type="ARBA" id="ARBA00022723"/>
    </source>
</evidence>
<comment type="function">
    <text evidence="7">Required for the synthesis of 40S ribosome subunits. Has a role in processing 20S pre-rRNA into the mature 18S rRNA, where it is required for cleavage at the 3' end of the mature 18S rRNA (D-site). Accompanies the 20S pre-rRNA from the nucleus to the cytoplasm.</text>
</comment>
<dbReference type="RefSeq" id="XP_025596075.1">
    <property type="nucleotide sequence ID" value="XM_025740667.1"/>
</dbReference>
<evidence type="ECO:0000256" key="4">
    <source>
        <dbReference type="ARBA" id="ARBA00022801"/>
    </source>
</evidence>
<accession>A0A316Z335</accession>
<feature type="compositionally biased region" description="Low complexity" evidence="9">
    <location>
        <begin position="202"/>
        <end position="219"/>
    </location>
</feature>
<feature type="compositionally biased region" description="Low complexity" evidence="9">
    <location>
        <begin position="12"/>
        <end position="21"/>
    </location>
</feature>
<dbReference type="InterPro" id="IPR036283">
    <property type="entry name" value="NOB1_Zf-like_sf"/>
</dbReference>
<feature type="region of interest" description="Disordered" evidence="9">
    <location>
        <begin position="200"/>
        <end position="252"/>
    </location>
</feature>
<dbReference type="InterPro" id="IPR033411">
    <property type="entry name" value="Ribonuclease_PIN"/>
</dbReference>
<keyword evidence="6 7" id="KW-0539">Nucleus</keyword>
<proteinExistence type="inferred from homology"/>
<keyword evidence="4" id="KW-0378">Hydrolase</keyword>
<dbReference type="Proteomes" id="UP000245946">
    <property type="component" value="Unassembled WGS sequence"/>
</dbReference>
<feature type="compositionally biased region" description="Basic and acidic residues" evidence="9">
    <location>
        <begin position="492"/>
        <end position="501"/>
    </location>
</feature>
<feature type="compositionally biased region" description="Acidic residues" evidence="9">
    <location>
        <begin position="240"/>
        <end position="252"/>
    </location>
</feature>
<dbReference type="GO" id="GO:0016787">
    <property type="term" value="F:hydrolase activity"/>
    <property type="evidence" value="ECO:0007669"/>
    <property type="project" value="UniProtKB-KW"/>
</dbReference>
<evidence type="ECO:0000256" key="9">
    <source>
        <dbReference type="SAM" id="MobiDB-lite"/>
    </source>
</evidence>
<keyword evidence="5 7" id="KW-0862">Zinc</keyword>
<gene>
    <name evidence="12" type="ORF">FA09DRAFT_311486</name>
</gene>
<feature type="region of interest" description="Disordered" evidence="9">
    <location>
        <begin position="1"/>
        <end position="21"/>
    </location>
</feature>
<dbReference type="STRING" id="58919.A0A316Z335"/>
<dbReference type="OrthoDB" id="446759at2759"/>
<evidence type="ECO:0000313" key="12">
    <source>
        <dbReference type="EMBL" id="PWN95796.1"/>
    </source>
</evidence>
<dbReference type="EMBL" id="KZ819302">
    <property type="protein sequence ID" value="PWN95796.1"/>
    <property type="molecule type" value="Genomic_DNA"/>
</dbReference>
<dbReference type="Gene3D" id="6.20.210.10">
    <property type="entry name" value="Nin one binding (NOB1), Zn-ribbon-like"/>
    <property type="match status" value="1"/>
</dbReference>
<sequence>MSDAPATPPAEAPAAAVEASASTVEAPAAPAPLSAAGVQAPRIDTLILDAGPLLTRAALTHLASTFLIPPLVLAELRDPAARAHLEALQRYGADVRVVDPGAKAMQHVAAFARQTGDLPVLSQPDLSVLALTYKVEQEKHGDWRIRAKVGGPTGQQAHEAARLAAVKADGGAEKAKPAAAKKLAPTSAATALSAQVSDLSLAGPSSSRTPSPAPAASAAADDDEGEWITPRPAKRVEPIAEPEDAGGSDGEGEWITSANISSHKARDLGLITAADEAPSVASPAVVAPEAQQTRTKGKKGKGKARMTVACMTGDYAVQNVLLQMNLALVSIEGARIEKVKSWVLRCHACMKICKDMDKTFCPTCGNPTLLRTAVSSSASGSEVVHLKPNFVYRNRGTKYSLPIPRASKAGGAREAVPILRADQQEWTRGVAHEKVRMEKEERRAMKDAERGGDGWSSRYQNVEDLSVLLAGGTGKERREEGGLPRLGIGRKNPNERRRPRA</sequence>
<dbReference type="PANTHER" id="PTHR12814:SF2">
    <property type="entry name" value="RNA-BINDING PROTEIN NOB1"/>
    <property type="match status" value="1"/>
</dbReference>
<dbReference type="PANTHER" id="PTHR12814">
    <property type="entry name" value="RNA-BINDING PROTEIN NOB1"/>
    <property type="match status" value="1"/>
</dbReference>
<dbReference type="Gene3D" id="3.40.50.1010">
    <property type="entry name" value="5'-nuclease"/>
    <property type="match status" value="1"/>
</dbReference>
<feature type="region of interest" description="Disordered" evidence="9">
    <location>
        <begin position="470"/>
        <end position="501"/>
    </location>
</feature>
<dbReference type="Pfam" id="PF08772">
    <property type="entry name" value="Zn_ribbon_NOB1"/>
    <property type="match status" value="1"/>
</dbReference>
<dbReference type="CDD" id="cd09876">
    <property type="entry name" value="PIN_Nob1-like"/>
    <property type="match status" value="1"/>
</dbReference>
<dbReference type="GO" id="GO:0046872">
    <property type="term" value="F:metal ion binding"/>
    <property type="evidence" value="ECO:0007669"/>
    <property type="project" value="UniProtKB-UniRule"/>
</dbReference>
<dbReference type="GeneID" id="37268213"/>
<dbReference type="GO" id="GO:0005737">
    <property type="term" value="C:cytoplasm"/>
    <property type="evidence" value="ECO:0007669"/>
    <property type="project" value="UniProtKB-ARBA"/>
</dbReference>
<reference evidence="12 13" key="1">
    <citation type="journal article" date="2018" name="Mol. Biol. Evol.">
        <title>Broad Genomic Sampling Reveals a Smut Pathogenic Ancestry of the Fungal Clade Ustilaginomycotina.</title>
        <authorList>
            <person name="Kijpornyongpan T."/>
            <person name="Mondo S.J."/>
            <person name="Barry K."/>
            <person name="Sandor L."/>
            <person name="Lee J."/>
            <person name="Lipzen A."/>
            <person name="Pangilinan J."/>
            <person name="LaButti K."/>
            <person name="Hainaut M."/>
            <person name="Henrissat B."/>
            <person name="Grigoriev I.V."/>
            <person name="Spatafora J.W."/>
            <person name="Aime M.C."/>
        </authorList>
    </citation>
    <scope>NUCLEOTIDE SEQUENCE [LARGE SCALE GENOMIC DNA]</scope>
    <source>
        <strain evidence="12 13">MCA 4186</strain>
    </source>
</reference>
<dbReference type="GO" id="GO:0005730">
    <property type="term" value="C:nucleolus"/>
    <property type="evidence" value="ECO:0007669"/>
    <property type="project" value="UniProtKB-SubCell"/>
</dbReference>
<name>A0A316Z335_9BASI</name>
<comment type="subcellular location">
    <subcellularLocation>
        <location evidence="7">Nucleus</location>
        <location evidence="7">Nucleolus</location>
    </subcellularLocation>
</comment>
<keyword evidence="3 7" id="KW-0479">Metal-binding</keyword>
<evidence type="ECO:0000256" key="8">
    <source>
        <dbReference type="PIRSR" id="PIRSR037125-1"/>
    </source>
</evidence>
<dbReference type="PIRSF" id="PIRSF037125">
    <property type="entry name" value="D-site_20S_pre-rRNA_nuclease"/>
    <property type="match status" value="1"/>
</dbReference>
<dbReference type="GO" id="GO:0030688">
    <property type="term" value="C:preribosome, small subunit precursor"/>
    <property type="evidence" value="ECO:0007669"/>
    <property type="project" value="TreeGrafter"/>
</dbReference>
<keyword evidence="13" id="KW-1185">Reference proteome</keyword>
<dbReference type="FunFam" id="3.40.50.1010:FF:000020">
    <property type="entry name" value="20S-pre-rRNA D-site endonuclease NOB1"/>
    <property type="match status" value="1"/>
</dbReference>
<dbReference type="InterPro" id="IPR014881">
    <property type="entry name" value="NOB1_Zn-bd"/>
</dbReference>
<evidence type="ECO:0000256" key="6">
    <source>
        <dbReference type="ARBA" id="ARBA00023242"/>
    </source>
</evidence>
<evidence type="ECO:0000313" key="13">
    <source>
        <dbReference type="Proteomes" id="UP000245946"/>
    </source>
</evidence>
<comment type="similarity">
    <text evidence="1 7">Belongs to the NOB1 family.</text>
</comment>
<evidence type="ECO:0000259" key="10">
    <source>
        <dbReference type="Pfam" id="PF08772"/>
    </source>
</evidence>
<feature type="compositionally biased region" description="Pro residues" evidence="9">
    <location>
        <begin position="1"/>
        <end position="11"/>
    </location>
</feature>
<feature type="binding site" evidence="8">
    <location>
        <position position="349"/>
    </location>
    <ligand>
        <name>Zn(2+)</name>
        <dbReference type="ChEBI" id="CHEBI:29105"/>
    </ligand>
</feature>